<reference evidence="2 3" key="1">
    <citation type="journal article" date="2018" name="Evol. Lett.">
        <title>Horizontal gene cluster transfer increased hallucinogenic mushroom diversity.</title>
        <authorList>
            <person name="Reynolds H.T."/>
            <person name="Vijayakumar V."/>
            <person name="Gluck-Thaler E."/>
            <person name="Korotkin H.B."/>
            <person name="Matheny P.B."/>
            <person name="Slot J.C."/>
        </authorList>
    </citation>
    <scope>NUCLEOTIDE SEQUENCE [LARGE SCALE GENOMIC DNA]</scope>
    <source>
        <strain evidence="2 3">SRW20</strain>
    </source>
</reference>
<dbReference type="InParanoid" id="A0A409Y774"/>
<evidence type="ECO:0000256" key="1">
    <source>
        <dbReference type="SAM" id="MobiDB-lite"/>
    </source>
</evidence>
<proteinExistence type="predicted"/>
<gene>
    <name evidence="2" type="ORF">CVT26_014328</name>
</gene>
<feature type="region of interest" description="Disordered" evidence="1">
    <location>
        <begin position="196"/>
        <end position="217"/>
    </location>
</feature>
<protein>
    <submittedName>
        <fullName evidence="2">Uncharacterized protein</fullName>
    </submittedName>
</protein>
<name>A0A409Y774_9AGAR</name>
<accession>A0A409Y774</accession>
<evidence type="ECO:0000313" key="2">
    <source>
        <dbReference type="EMBL" id="PPQ98854.1"/>
    </source>
</evidence>
<comment type="caution">
    <text evidence="2">The sequence shown here is derived from an EMBL/GenBank/DDBJ whole genome shotgun (WGS) entry which is preliminary data.</text>
</comment>
<evidence type="ECO:0000313" key="3">
    <source>
        <dbReference type="Proteomes" id="UP000284706"/>
    </source>
</evidence>
<organism evidence="2 3">
    <name type="scientific">Gymnopilus dilepis</name>
    <dbReference type="NCBI Taxonomy" id="231916"/>
    <lineage>
        <taxon>Eukaryota</taxon>
        <taxon>Fungi</taxon>
        <taxon>Dikarya</taxon>
        <taxon>Basidiomycota</taxon>
        <taxon>Agaricomycotina</taxon>
        <taxon>Agaricomycetes</taxon>
        <taxon>Agaricomycetidae</taxon>
        <taxon>Agaricales</taxon>
        <taxon>Agaricineae</taxon>
        <taxon>Hymenogastraceae</taxon>
        <taxon>Gymnopilus</taxon>
    </lineage>
</organism>
<keyword evidence="3" id="KW-1185">Reference proteome</keyword>
<dbReference type="EMBL" id="NHYE01001091">
    <property type="protein sequence ID" value="PPQ98854.1"/>
    <property type="molecule type" value="Genomic_DNA"/>
</dbReference>
<sequence>MEGGPVLKLAVFTAAQIRDPANAISRRRKVKFNRLFLPLNYSNNFILQRHPSMSKVDRVIAHQILSERKISLARARRLKAAAAEAKFLRDLQEAKLVERLLQQFGSLDRIDGASAASLAMASNDVLLAEERLVHAQLLENDELLGVLHDTMELARARVEDAGEQLEERMTGMDEQEIRSRIPALGPEFPDPLPLSVLLPEPKGRKNRSKGSSISEIRSRIPALGPEFPDPLPLSVLLPEPKGRKNRSKGSSISVASSYFTASLCSEDCDSPRTEELSSSGEQTDSEGGVDIEAWLGHSQALLGASPVIPEAAYVEAI</sequence>
<dbReference type="Proteomes" id="UP000284706">
    <property type="component" value="Unassembled WGS sequence"/>
</dbReference>
<dbReference type="AlphaFoldDB" id="A0A409Y774"/>